<evidence type="ECO:0000256" key="1">
    <source>
        <dbReference type="ARBA" id="ARBA00004123"/>
    </source>
</evidence>
<reference evidence="4 5" key="2">
    <citation type="submission" date="2015-05" db="EMBL/GenBank/DDBJ databases">
        <authorList>
            <person name="Morales-Cruz A."/>
            <person name="Amrine K.C."/>
            <person name="Cantu D."/>
        </authorList>
    </citation>
    <scope>NUCLEOTIDE SEQUENCE [LARGE SCALE GENOMIC DNA]</scope>
    <source>
        <strain evidence="4">UCRPC4</strain>
    </source>
</reference>
<dbReference type="EMBL" id="LCWF01000182">
    <property type="protein sequence ID" value="KKY15625.1"/>
    <property type="molecule type" value="Genomic_DNA"/>
</dbReference>
<dbReference type="GO" id="GO:0045944">
    <property type="term" value="P:positive regulation of transcription by RNA polymerase II"/>
    <property type="evidence" value="ECO:0007669"/>
    <property type="project" value="TreeGrafter"/>
</dbReference>
<comment type="subcellular location">
    <subcellularLocation>
        <location evidence="1">Nucleus</location>
    </subcellularLocation>
</comment>
<evidence type="ECO:0000313" key="4">
    <source>
        <dbReference type="EMBL" id="KKY15625.1"/>
    </source>
</evidence>
<organism evidence="4 5">
    <name type="scientific">Phaeomoniella chlamydospora</name>
    <name type="common">Phaeoacremonium chlamydosporum</name>
    <dbReference type="NCBI Taxonomy" id="158046"/>
    <lineage>
        <taxon>Eukaryota</taxon>
        <taxon>Fungi</taxon>
        <taxon>Dikarya</taxon>
        <taxon>Ascomycota</taxon>
        <taxon>Pezizomycotina</taxon>
        <taxon>Eurotiomycetes</taxon>
        <taxon>Chaetothyriomycetidae</taxon>
        <taxon>Phaeomoniellales</taxon>
        <taxon>Phaeomoniellaceae</taxon>
        <taxon>Phaeomoniella</taxon>
    </lineage>
</organism>
<dbReference type="InterPro" id="IPR021858">
    <property type="entry name" value="Fun_TF"/>
</dbReference>
<protein>
    <submittedName>
        <fullName evidence="4">Putative c6 zinc finger domain-containing protein</fullName>
    </submittedName>
</protein>
<dbReference type="OrthoDB" id="4078573at2759"/>
<accession>A0A0G2GF22</accession>
<evidence type="ECO:0000256" key="2">
    <source>
        <dbReference type="ARBA" id="ARBA00023242"/>
    </source>
</evidence>
<keyword evidence="2" id="KW-0539">Nucleus</keyword>
<sequence length="426" mass="48271">MDQPEEVLYMQVFVEEVGLWMDSMDADKTFSRILPFHALRQPMLKFAFLSCGARHLTLVNSAYPEERALSYYNTATQLLLKSLQNPERDSALCATTAVILNVYEIMSEKALQRMNHIAGARALIKECGWNAKSKGIGGACFWLNVGLEVHSCLHFNWAVAWEPDDWAFDMTMVRDNQPGSQEVWTHKVLYIIAKVANFRSQIPRFQEASAHAEQLRLNQRIQVIKRATIVARLFYHTAMALLGSMHPAASMDPSLASEMHDMKVYHSRMICGIVAHVKDRGVASASIRCLAIAAECLTVRQEQEEVLEMFDKIKKETGWRVDFLRNELMERWGWHNDQMNSQANLAGPNGAMNGTTNGQSAFFQQGTTTMPPIPAQPPPRPKIPAGIVNPMYKEADFSKPHHPYQQYYVAPNNNNLHDTSMFHFGI</sequence>
<dbReference type="GO" id="GO:0005634">
    <property type="term" value="C:nucleus"/>
    <property type="evidence" value="ECO:0007669"/>
    <property type="project" value="UniProtKB-SubCell"/>
</dbReference>
<feature type="compositionally biased region" description="Polar residues" evidence="3">
    <location>
        <begin position="352"/>
        <end position="370"/>
    </location>
</feature>
<dbReference type="PANTHER" id="PTHR37534:SF40">
    <property type="entry name" value="ZN(2)-C6 FUNGAL-TYPE DOMAIN-CONTAINING PROTEIN"/>
    <property type="match status" value="1"/>
</dbReference>
<reference evidence="4 5" key="1">
    <citation type="submission" date="2015-05" db="EMBL/GenBank/DDBJ databases">
        <title>Distinctive expansion of gene families associated with plant cell wall degradation and secondary metabolism in the genomes of grapevine trunk pathogens.</title>
        <authorList>
            <person name="Lawrence D.P."/>
            <person name="Travadon R."/>
            <person name="Rolshausen P.E."/>
            <person name="Baumgartner K."/>
        </authorList>
    </citation>
    <scope>NUCLEOTIDE SEQUENCE [LARGE SCALE GENOMIC DNA]</scope>
    <source>
        <strain evidence="4">UCRPC4</strain>
    </source>
</reference>
<comment type="caution">
    <text evidence="4">The sequence shown here is derived from an EMBL/GenBank/DDBJ whole genome shotgun (WGS) entry which is preliminary data.</text>
</comment>
<dbReference type="GO" id="GO:0000976">
    <property type="term" value="F:transcription cis-regulatory region binding"/>
    <property type="evidence" value="ECO:0007669"/>
    <property type="project" value="TreeGrafter"/>
</dbReference>
<evidence type="ECO:0000256" key="3">
    <source>
        <dbReference type="SAM" id="MobiDB-lite"/>
    </source>
</evidence>
<gene>
    <name evidence="4" type="ORF">UCRPC4_g06257</name>
</gene>
<proteinExistence type="predicted"/>
<name>A0A0G2GF22_PHACM</name>
<dbReference type="GO" id="GO:0003700">
    <property type="term" value="F:DNA-binding transcription factor activity"/>
    <property type="evidence" value="ECO:0007669"/>
    <property type="project" value="TreeGrafter"/>
</dbReference>
<dbReference type="AlphaFoldDB" id="A0A0G2GF22"/>
<dbReference type="PANTHER" id="PTHR37534">
    <property type="entry name" value="TRANSCRIPTIONAL ACTIVATOR PROTEIN UGA3"/>
    <property type="match status" value="1"/>
</dbReference>
<dbReference type="Proteomes" id="UP000053317">
    <property type="component" value="Unassembled WGS sequence"/>
</dbReference>
<dbReference type="Pfam" id="PF11951">
    <property type="entry name" value="Fungal_trans_2"/>
    <property type="match status" value="1"/>
</dbReference>
<keyword evidence="5" id="KW-1185">Reference proteome</keyword>
<evidence type="ECO:0000313" key="5">
    <source>
        <dbReference type="Proteomes" id="UP000053317"/>
    </source>
</evidence>
<feature type="region of interest" description="Disordered" evidence="3">
    <location>
        <begin position="343"/>
        <end position="379"/>
    </location>
</feature>